<keyword evidence="2" id="KW-0408">Iron</keyword>
<organism evidence="12 13">
    <name type="scientific">Methanofollis liminatans DSM 4140</name>
    <dbReference type="NCBI Taxonomy" id="28892"/>
    <lineage>
        <taxon>Archaea</taxon>
        <taxon>Methanobacteriati</taxon>
        <taxon>Methanobacteriota</taxon>
        <taxon>Stenosarchaea group</taxon>
        <taxon>Methanomicrobia</taxon>
        <taxon>Methanomicrobiales</taxon>
        <taxon>Methanomicrobiaceae</taxon>
        <taxon>Methanofollis</taxon>
    </lineage>
</organism>
<evidence type="ECO:0000256" key="7">
    <source>
        <dbReference type="ARBA" id="ARBA00046333"/>
    </source>
</evidence>
<comment type="similarity">
    <text evidence="7">Belongs to the AcnX type II large subunit family.</text>
</comment>
<evidence type="ECO:0000313" key="12">
    <source>
        <dbReference type="EMBL" id="EJG06328.1"/>
    </source>
</evidence>
<evidence type="ECO:0000256" key="9">
    <source>
        <dbReference type="ARBA" id="ARBA00047176"/>
    </source>
</evidence>
<comment type="pathway">
    <text evidence="1">Isoprenoid biosynthesis; isopentenyl diphosphate biosynthesis via mevalonate pathway.</text>
</comment>
<evidence type="ECO:0000313" key="13">
    <source>
        <dbReference type="Proteomes" id="UP000005095"/>
    </source>
</evidence>
<dbReference type="Pfam" id="PF04412">
    <property type="entry name" value="AcnX"/>
    <property type="match status" value="1"/>
</dbReference>
<feature type="domain" description="Phosphomevalonate dehydratase large subunit-like" evidence="11">
    <location>
        <begin position="1"/>
        <end position="382"/>
    </location>
</feature>
<dbReference type="EC" id="4.2.1.182" evidence="9"/>
<dbReference type="STRING" id="28892.Metli_0360"/>
<evidence type="ECO:0000256" key="6">
    <source>
        <dbReference type="ARBA" id="ARBA00045299"/>
    </source>
</evidence>
<keyword evidence="4" id="KW-0456">Lyase</keyword>
<evidence type="ECO:0000256" key="2">
    <source>
        <dbReference type="ARBA" id="ARBA00023004"/>
    </source>
</evidence>
<evidence type="ECO:0000256" key="1">
    <source>
        <dbReference type="ARBA" id="ARBA00005092"/>
    </source>
</evidence>
<dbReference type="RefSeq" id="WP_004037502.1">
    <property type="nucleotide sequence ID" value="NZ_CM001555.1"/>
</dbReference>
<dbReference type="HOGENOM" id="CLU_018825_1_0_2"/>
<evidence type="ECO:0000256" key="3">
    <source>
        <dbReference type="ARBA" id="ARBA00023229"/>
    </source>
</evidence>
<dbReference type="PANTHER" id="PTHR36577:SF3">
    <property type="entry name" value="DUF521 DOMAIN PROTEIN (AFU_ORTHOLOGUE AFUA_6G00490)"/>
    <property type="match status" value="1"/>
</dbReference>
<dbReference type="OrthoDB" id="25253at2157"/>
<name>J1ANC7_9EURY</name>
<dbReference type="AlphaFoldDB" id="J1ANC7"/>
<reference evidence="12 13" key="1">
    <citation type="submission" date="2011-08" db="EMBL/GenBank/DDBJ databases">
        <title>The complete genome of Methanofollis liminatans DSM 4140.</title>
        <authorList>
            <consortium name="US DOE Joint Genome Institute (JGI-PGF)"/>
            <person name="Lucas S."/>
            <person name="Han J."/>
            <person name="Lapidus A."/>
            <person name="Bruce D."/>
            <person name="Goodwin L."/>
            <person name="Pitluck S."/>
            <person name="Peters L."/>
            <person name="Kyrpides N."/>
            <person name="Mavromatis K."/>
            <person name="Ivanova N."/>
            <person name="Mikhailova N."/>
            <person name="Lu M."/>
            <person name="Detter J.C."/>
            <person name="Tapia R."/>
            <person name="Han C."/>
            <person name="Land M."/>
            <person name="Hauser L."/>
            <person name="Markowitz V."/>
            <person name="Cheng J.-F."/>
            <person name="Hugenholtz P."/>
            <person name="Woyke T."/>
            <person name="Wu D."/>
            <person name="Spring S."/>
            <person name="Schuler E."/>
            <person name="Brambilla E."/>
            <person name="Klenk H.-P."/>
            <person name="Eisen J.A."/>
        </authorList>
    </citation>
    <scope>NUCLEOTIDE SEQUENCE [LARGE SCALE GENOMIC DNA]</scope>
    <source>
        <strain evidence="12 13">DSM 4140</strain>
    </source>
</reference>
<dbReference type="GO" id="GO:0008299">
    <property type="term" value="P:isoprenoid biosynthetic process"/>
    <property type="evidence" value="ECO:0007669"/>
    <property type="project" value="UniProtKB-KW"/>
</dbReference>
<dbReference type="EMBL" id="CM001555">
    <property type="protein sequence ID" value="EJG06328.1"/>
    <property type="molecule type" value="Genomic_DNA"/>
</dbReference>
<sequence length="387" mass="41433">MFLESEEQQILNGEFGETRQQMMELLVGLGTVFGAERLVPIASAQVSGASYKTIGRWGLEWLQGLDARVAVPTVLNPIGMDRDRWREMGVPEEFAGKQEAVIDAYERLGIRLECTCTPYYLSNTHYGEHLAWAESSAVAYANSVIGARTNREGGPGALAAAIVGRTPYYGLHIFKNRQPSIGIAVDDPAAIKDAADYGALGYVAGKIVGNRIPLFSGIRPNRDHLKALGAAMAATGAVALYHVAGITPESRLPTFKAEVPETVEIRMAEVREVFSSIEVDAIAVGCPHLSPAEMETLAGLLEGKKVKKPFFVFAARGVIAGNRAAVERIERSGARVYADTCVVVSPALDRFDAIMVNSGKALAYVPTMCGAVARIGTMEECVAVATA</sequence>
<evidence type="ECO:0000256" key="8">
    <source>
        <dbReference type="ARBA" id="ARBA00046520"/>
    </source>
</evidence>
<accession>J1ANC7</accession>
<comment type="subunit">
    <text evidence="8">Heterodimer composed of a large subunit (PMDh-L) and a small subunit (PMDh-S).</text>
</comment>
<protein>
    <recommendedName>
        <fullName evidence="10">Phosphomevalonate dehydratase large subunit</fullName>
        <ecNumber evidence="9">4.2.1.182</ecNumber>
    </recommendedName>
</protein>
<evidence type="ECO:0000256" key="4">
    <source>
        <dbReference type="ARBA" id="ARBA00023239"/>
    </source>
</evidence>
<keyword evidence="3" id="KW-0414">Isoprene biosynthesis</keyword>
<gene>
    <name evidence="12" type="ORF">Metli_0360</name>
</gene>
<dbReference type="GO" id="GO:0016829">
    <property type="term" value="F:lyase activity"/>
    <property type="evidence" value="ECO:0007669"/>
    <property type="project" value="UniProtKB-KW"/>
</dbReference>
<dbReference type="InterPro" id="IPR007506">
    <property type="entry name" value="PMDh-L-like_dom"/>
</dbReference>
<dbReference type="PANTHER" id="PTHR36577">
    <property type="entry name" value="DUF521 DOMAIN PROTEIN (AFU_ORTHOLOGUE AFUA_6G00490)"/>
    <property type="match status" value="1"/>
</dbReference>
<comment type="function">
    <text evidence="6">Component of a hydro-lyase that catalyzes the dehydration of mevalonate 5-phosphate (MVA5P) to form trans-anhydromevalonate 5-phosphate (tAHMP). Involved in the archaeal mevalonate (MVA) pathway, which provides fundamental precursors for isoprenoid biosynthesis, such as isopentenyl diphosphate (IPP) and dimethylallyl diphosphate (DMAPP).</text>
</comment>
<evidence type="ECO:0000256" key="10">
    <source>
        <dbReference type="ARBA" id="ARBA00047196"/>
    </source>
</evidence>
<dbReference type="Proteomes" id="UP000005095">
    <property type="component" value="Chromosome"/>
</dbReference>
<evidence type="ECO:0000259" key="11">
    <source>
        <dbReference type="Pfam" id="PF04412"/>
    </source>
</evidence>
<proteinExistence type="inferred from homology"/>
<dbReference type="PATRIC" id="fig|28892.9.peg.385"/>
<comment type="catalytic activity">
    <reaction evidence="5">
        <text>(R)-5-phosphomevalonate = (2E)-3-methyl-5-phosphooxypent-2-enoate + H2O</text>
        <dbReference type="Rhea" id="RHEA:78975"/>
        <dbReference type="ChEBI" id="CHEBI:15377"/>
        <dbReference type="ChEBI" id="CHEBI:58146"/>
        <dbReference type="ChEBI" id="CHEBI:229665"/>
        <dbReference type="EC" id="4.2.1.182"/>
    </reaction>
    <physiologicalReaction direction="left-to-right" evidence="5">
        <dbReference type="Rhea" id="RHEA:78976"/>
    </physiologicalReaction>
</comment>
<evidence type="ECO:0000256" key="5">
    <source>
        <dbReference type="ARBA" id="ARBA00045120"/>
    </source>
</evidence>
<keyword evidence="13" id="KW-1185">Reference proteome</keyword>
<dbReference type="CDD" id="cd01355">
    <property type="entry name" value="AcnX"/>
    <property type="match status" value="1"/>
</dbReference>